<dbReference type="InParanoid" id="D6TKP2"/>
<dbReference type="OrthoDB" id="159151at2"/>
<evidence type="ECO:0000256" key="1">
    <source>
        <dbReference type="SAM" id="MobiDB-lite"/>
    </source>
</evidence>
<feature type="compositionally biased region" description="Low complexity" evidence="1">
    <location>
        <begin position="278"/>
        <end position="292"/>
    </location>
</feature>
<dbReference type="EMBL" id="ADVG01000002">
    <property type="protein sequence ID" value="EFH86342.1"/>
    <property type="molecule type" value="Genomic_DNA"/>
</dbReference>
<keyword evidence="2" id="KW-0472">Membrane</keyword>
<dbReference type="AlphaFoldDB" id="D6TKP2"/>
<gene>
    <name evidence="3" type="ORF">Krac_7636</name>
</gene>
<comment type="caution">
    <text evidence="3">The sequence shown here is derived from an EMBL/GenBank/DDBJ whole genome shotgun (WGS) entry which is preliminary data.</text>
</comment>
<feature type="compositionally biased region" description="Acidic residues" evidence="1">
    <location>
        <begin position="376"/>
        <end position="387"/>
    </location>
</feature>
<feature type="transmembrane region" description="Helical" evidence="2">
    <location>
        <begin position="24"/>
        <end position="53"/>
    </location>
</feature>
<feature type="compositionally biased region" description="Basic and acidic residues" evidence="1">
    <location>
        <begin position="310"/>
        <end position="322"/>
    </location>
</feature>
<evidence type="ECO:0000313" key="4">
    <source>
        <dbReference type="Proteomes" id="UP000004508"/>
    </source>
</evidence>
<feature type="compositionally biased region" description="Polar residues" evidence="1">
    <location>
        <begin position="114"/>
        <end position="128"/>
    </location>
</feature>
<dbReference type="Proteomes" id="UP000004508">
    <property type="component" value="Unassembled WGS sequence"/>
</dbReference>
<reference evidence="3 4" key="1">
    <citation type="journal article" date="2011" name="Stand. Genomic Sci.">
        <title>Non-contiguous finished genome sequence and contextual data of the filamentous soil bacterium Ktedonobacter racemifer type strain (SOSP1-21).</title>
        <authorList>
            <person name="Chang Y.J."/>
            <person name="Land M."/>
            <person name="Hauser L."/>
            <person name="Chertkov O."/>
            <person name="Del Rio T.G."/>
            <person name="Nolan M."/>
            <person name="Copeland A."/>
            <person name="Tice H."/>
            <person name="Cheng J.F."/>
            <person name="Lucas S."/>
            <person name="Han C."/>
            <person name="Goodwin L."/>
            <person name="Pitluck S."/>
            <person name="Ivanova N."/>
            <person name="Ovchinikova G."/>
            <person name="Pati A."/>
            <person name="Chen A."/>
            <person name="Palaniappan K."/>
            <person name="Mavromatis K."/>
            <person name="Liolios K."/>
            <person name="Brettin T."/>
            <person name="Fiebig A."/>
            <person name="Rohde M."/>
            <person name="Abt B."/>
            <person name="Goker M."/>
            <person name="Detter J.C."/>
            <person name="Woyke T."/>
            <person name="Bristow J."/>
            <person name="Eisen J.A."/>
            <person name="Markowitz V."/>
            <person name="Hugenholtz P."/>
            <person name="Kyrpides N.C."/>
            <person name="Klenk H.P."/>
            <person name="Lapidus A."/>
        </authorList>
    </citation>
    <scope>NUCLEOTIDE SEQUENCE [LARGE SCALE GENOMIC DNA]</scope>
    <source>
        <strain evidence="4">DSM 44963</strain>
    </source>
</reference>
<dbReference type="RefSeq" id="WP_007910585.1">
    <property type="nucleotide sequence ID" value="NZ_ADVG01000002.1"/>
</dbReference>
<protein>
    <submittedName>
        <fullName evidence="3">Uncharacterized protein</fullName>
    </submittedName>
</protein>
<accession>D6TKP2</accession>
<keyword evidence="2" id="KW-1133">Transmembrane helix</keyword>
<feature type="region of interest" description="Disordered" evidence="1">
    <location>
        <begin position="106"/>
        <end position="387"/>
    </location>
</feature>
<evidence type="ECO:0000256" key="2">
    <source>
        <dbReference type="SAM" id="Phobius"/>
    </source>
</evidence>
<feature type="compositionally biased region" description="Low complexity" evidence="1">
    <location>
        <begin position="219"/>
        <end position="236"/>
    </location>
</feature>
<organism evidence="3 4">
    <name type="scientific">Ktedonobacter racemifer DSM 44963</name>
    <dbReference type="NCBI Taxonomy" id="485913"/>
    <lineage>
        <taxon>Bacteria</taxon>
        <taxon>Bacillati</taxon>
        <taxon>Chloroflexota</taxon>
        <taxon>Ktedonobacteria</taxon>
        <taxon>Ktedonobacterales</taxon>
        <taxon>Ktedonobacteraceae</taxon>
        <taxon>Ktedonobacter</taxon>
    </lineage>
</organism>
<evidence type="ECO:0000313" key="3">
    <source>
        <dbReference type="EMBL" id="EFH86342.1"/>
    </source>
</evidence>
<keyword evidence="4" id="KW-1185">Reference proteome</keyword>
<feature type="compositionally biased region" description="Low complexity" evidence="1">
    <location>
        <begin position="245"/>
        <end position="261"/>
    </location>
</feature>
<keyword evidence="2" id="KW-0812">Transmembrane</keyword>
<name>D6TKP2_KTERA</name>
<sequence length="387" mass="44025">MKAVAAALVLIAGAAVILWFGNTLNSWVLGGLIGGLAALLLSIPISLIIFSYLSRRHEEQEHLHAEVYEEDTFFEDDGYVRPRLASRQMKRVYEVESYTLPAPSAMNEAEVMQRQRSTRQLPAPTSQRLPIAKNTRATSTSLQRVPPQEATRNVPSNPPAEGRTTSMRRPLYPGFPGYEPGSPQSRHRSQALRAARIEAFQQVDEEDEELDFSPTQQPRRSTTSSLRASQALSSQQEHNVEPTRRSSQQLTNQRQTRNNRQVGDPHPSRGANQRALPAAGESSASTRRTSAQLRRRRTDFLEQGEETETTNERQTRQTRLEGGKPTGKPTRELSRSENFNRPLVRRAPYMYEDDPLREELTRQLEQPTKRRSSLYEPEDFDDEEDEF</sequence>
<proteinExistence type="predicted"/>